<name>A0AAD4CP69_ASPNN</name>
<proteinExistence type="inferred from homology"/>
<comment type="caution">
    <text evidence="9">The sequence shown here is derived from an EMBL/GenBank/DDBJ whole genome shotgun (WGS) entry which is preliminary data.</text>
</comment>
<evidence type="ECO:0000256" key="4">
    <source>
        <dbReference type="ARBA" id="ARBA00023136"/>
    </source>
</evidence>
<feature type="transmembrane region" description="Helical" evidence="7">
    <location>
        <begin position="6"/>
        <end position="31"/>
    </location>
</feature>
<feature type="transmembrane region" description="Helical" evidence="7">
    <location>
        <begin position="203"/>
        <end position="231"/>
    </location>
</feature>
<evidence type="ECO:0000256" key="1">
    <source>
        <dbReference type="ARBA" id="ARBA00004141"/>
    </source>
</evidence>
<evidence type="ECO:0000313" key="10">
    <source>
        <dbReference type="Proteomes" id="UP001194746"/>
    </source>
</evidence>
<dbReference type="GO" id="GO:0016020">
    <property type="term" value="C:membrane"/>
    <property type="evidence" value="ECO:0007669"/>
    <property type="project" value="UniProtKB-SubCell"/>
</dbReference>
<dbReference type="PANTHER" id="PTHR33048">
    <property type="entry name" value="PTH11-LIKE INTEGRAL MEMBRANE PROTEIN (AFU_ORTHOLOGUE AFUA_5G11245)"/>
    <property type="match status" value="1"/>
</dbReference>
<feature type="transmembrane region" description="Helical" evidence="7">
    <location>
        <begin position="123"/>
        <end position="142"/>
    </location>
</feature>
<keyword evidence="3 7" id="KW-1133">Transmembrane helix</keyword>
<feature type="compositionally biased region" description="Polar residues" evidence="6">
    <location>
        <begin position="363"/>
        <end position="375"/>
    </location>
</feature>
<comment type="subcellular location">
    <subcellularLocation>
        <location evidence="1">Membrane</location>
        <topology evidence="1">Multi-pass membrane protein</topology>
    </subcellularLocation>
</comment>
<dbReference type="EMBL" id="VCAU01000032">
    <property type="protein sequence ID" value="KAF9889853.1"/>
    <property type="molecule type" value="Genomic_DNA"/>
</dbReference>
<dbReference type="Pfam" id="PF20684">
    <property type="entry name" value="Fung_rhodopsin"/>
    <property type="match status" value="1"/>
</dbReference>
<evidence type="ECO:0000259" key="8">
    <source>
        <dbReference type="Pfam" id="PF20684"/>
    </source>
</evidence>
<comment type="similarity">
    <text evidence="5">Belongs to the SAT4 family.</text>
</comment>
<evidence type="ECO:0000256" key="5">
    <source>
        <dbReference type="ARBA" id="ARBA00038359"/>
    </source>
</evidence>
<feature type="region of interest" description="Disordered" evidence="6">
    <location>
        <begin position="341"/>
        <end position="391"/>
    </location>
</feature>
<dbReference type="AlphaFoldDB" id="A0AAD4CP69"/>
<protein>
    <recommendedName>
        <fullName evidence="8">Rhodopsin domain-containing protein</fullName>
    </recommendedName>
</protein>
<evidence type="ECO:0000256" key="7">
    <source>
        <dbReference type="SAM" id="Phobius"/>
    </source>
</evidence>
<accession>A0AAD4CP69</accession>
<evidence type="ECO:0000256" key="2">
    <source>
        <dbReference type="ARBA" id="ARBA00022692"/>
    </source>
</evidence>
<organism evidence="9 10">
    <name type="scientific">Aspergillus nanangensis</name>
    <dbReference type="NCBI Taxonomy" id="2582783"/>
    <lineage>
        <taxon>Eukaryota</taxon>
        <taxon>Fungi</taxon>
        <taxon>Dikarya</taxon>
        <taxon>Ascomycota</taxon>
        <taxon>Pezizomycotina</taxon>
        <taxon>Eurotiomycetes</taxon>
        <taxon>Eurotiomycetidae</taxon>
        <taxon>Eurotiales</taxon>
        <taxon>Aspergillaceae</taxon>
        <taxon>Aspergillus</taxon>
        <taxon>Aspergillus subgen. Circumdati</taxon>
    </lineage>
</organism>
<gene>
    <name evidence="9" type="ORF">FE257_006943</name>
</gene>
<evidence type="ECO:0000313" key="9">
    <source>
        <dbReference type="EMBL" id="KAF9889853.1"/>
    </source>
</evidence>
<feature type="domain" description="Rhodopsin" evidence="8">
    <location>
        <begin position="27"/>
        <end position="271"/>
    </location>
</feature>
<dbReference type="Proteomes" id="UP001194746">
    <property type="component" value="Unassembled WGS sequence"/>
</dbReference>
<evidence type="ECO:0000256" key="6">
    <source>
        <dbReference type="SAM" id="MobiDB-lite"/>
    </source>
</evidence>
<dbReference type="InterPro" id="IPR052337">
    <property type="entry name" value="SAT4-like"/>
</dbReference>
<reference evidence="9" key="2">
    <citation type="submission" date="2020-02" db="EMBL/GenBank/DDBJ databases">
        <authorList>
            <person name="Gilchrist C.L.M."/>
            <person name="Chooi Y.-H."/>
        </authorList>
    </citation>
    <scope>NUCLEOTIDE SEQUENCE</scope>
    <source>
        <strain evidence="9">MST-FP2251</strain>
    </source>
</reference>
<sequence length="391" mass="42451">MSDDNIQHIALGVIAAFPALGGIAVLLRLWSRYLSRSALGSDDYFICAGFTLAIGMTVTSWYYVKANYVGYHLKDIPLDYDVKQGLIWDFANQLLYNPSLTMVKISILLFLRRLESKSRLVNTLIWGTMGVTVGLFLAVLFVDLFQCSPVAYVYDKSIPGGSCIHQGAFYVATAALNLFTDLLVISIPIIITWSLHMPLRRKLAVCLILCLGGVATAIGVWRIVILAQAFFPDPNHPNPDPTYSVGFSSSAIEVNVAVMTACAPSLKAICSKYLPRLLGTSHGASNSRYYGKTGSSSAHQGRFRSGLAYQHHRSTGRGEDDDGFELADPYATTKADVRTDMRKYRGDGGSLSSEDDGAGGIVKTTNVSVRYTSESPEGERGGRTGSVDSLV</sequence>
<keyword evidence="2 7" id="KW-0812">Transmembrane</keyword>
<feature type="transmembrane region" description="Helical" evidence="7">
    <location>
        <begin position="168"/>
        <end position="191"/>
    </location>
</feature>
<feature type="transmembrane region" description="Helical" evidence="7">
    <location>
        <begin position="43"/>
        <end position="64"/>
    </location>
</feature>
<keyword evidence="4 7" id="KW-0472">Membrane</keyword>
<dbReference type="InterPro" id="IPR049326">
    <property type="entry name" value="Rhodopsin_dom_fungi"/>
</dbReference>
<evidence type="ECO:0000256" key="3">
    <source>
        <dbReference type="ARBA" id="ARBA00022989"/>
    </source>
</evidence>
<keyword evidence="10" id="KW-1185">Reference proteome</keyword>
<dbReference type="PANTHER" id="PTHR33048:SF47">
    <property type="entry name" value="INTEGRAL MEMBRANE PROTEIN-RELATED"/>
    <property type="match status" value="1"/>
</dbReference>
<reference evidence="9" key="1">
    <citation type="journal article" date="2019" name="Beilstein J. Org. Chem.">
        <title>Nanangenines: drimane sesquiterpenoids as the dominant metabolite cohort of a novel Australian fungus, Aspergillus nanangensis.</title>
        <authorList>
            <person name="Lacey H.J."/>
            <person name="Gilchrist C.L.M."/>
            <person name="Crombie A."/>
            <person name="Kalaitzis J.A."/>
            <person name="Vuong D."/>
            <person name="Rutledge P.J."/>
            <person name="Turner P."/>
            <person name="Pitt J.I."/>
            <person name="Lacey E."/>
            <person name="Chooi Y.H."/>
            <person name="Piggott A.M."/>
        </authorList>
    </citation>
    <scope>NUCLEOTIDE SEQUENCE</scope>
    <source>
        <strain evidence="9">MST-FP2251</strain>
    </source>
</reference>